<dbReference type="FunFam" id="3.30.200.20:FF:000080">
    <property type="entry name" value="Protein kinase C"/>
    <property type="match status" value="1"/>
</dbReference>
<evidence type="ECO:0000256" key="1">
    <source>
        <dbReference type="ARBA" id="ARBA00005490"/>
    </source>
</evidence>
<dbReference type="CDD" id="cd20838">
    <property type="entry name" value="C1_nPKC_epsilon-like_rpt2"/>
    <property type="match status" value="1"/>
</dbReference>
<dbReference type="CDD" id="cd05570">
    <property type="entry name" value="STKc_PKC"/>
    <property type="match status" value="1"/>
</dbReference>
<evidence type="ECO:0000256" key="5">
    <source>
        <dbReference type="ARBA" id="ARBA00022679"/>
    </source>
</evidence>
<keyword evidence="6" id="KW-0479">Metal-binding</keyword>
<name>A0A7D9KYW7_PARCT</name>
<dbReference type="InterPro" id="IPR000961">
    <property type="entry name" value="AGC-kinase_C"/>
</dbReference>
<evidence type="ECO:0000256" key="4">
    <source>
        <dbReference type="ARBA" id="ARBA00022553"/>
    </source>
</evidence>
<dbReference type="PANTHER" id="PTHR24351">
    <property type="entry name" value="RIBOSOMAL PROTEIN S6 KINASE"/>
    <property type="match status" value="1"/>
</dbReference>
<gene>
    <name evidence="16" type="ORF">PACLA_8A032641</name>
</gene>
<dbReference type="SMART" id="SM00239">
    <property type="entry name" value="C2"/>
    <property type="match status" value="1"/>
</dbReference>
<evidence type="ECO:0000256" key="7">
    <source>
        <dbReference type="ARBA" id="ARBA00022737"/>
    </source>
</evidence>
<dbReference type="Pfam" id="PF00130">
    <property type="entry name" value="C1_1"/>
    <property type="match status" value="2"/>
</dbReference>
<dbReference type="InterPro" id="IPR000008">
    <property type="entry name" value="C2_dom"/>
</dbReference>
<dbReference type="PROSITE" id="PS51285">
    <property type="entry name" value="AGC_KINASE_CTER"/>
    <property type="match status" value="1"/>
</dbReference>
<dbReference type="AlphaFoldDB" id="A0A7D9KYW7"/>
<dbReference type="EMBL" id="CACRXK020012013">
    <property type="protein sequence ID" value="CAB4022506.1"/>
    <property type="molecule type" value="Genomic_DNA"/>
</dbReference>
<dbReference type="GO" id="GO:0004697">
    <property type="term" value="F:diacylglycerol-dependent serine/threonine kinase activity"/>
    <property type="evidence" value="ECO:0007669"/>
    <property type="project" value="UniProtKB-EC"/>
</dbReference>
<dbReference type="Gene3D" id="1.10.510.10">
    <property type="entry name" value="Transferase(Phosphotransferase) domain 1"/>
    <property type="match status" value="1"/>
</dbReference>
<dbReference type="InterPro" id="IPR017892">
    <property type="entry name" value="Pkinase_C"/>
</dbReference>
<dbReference type="InterPro" id="IPR000719">
    <property type="entry name" value="Prot_kinase_dom"/>
</dbReference>
<keyword evidence="4" id="KW-0597">Phosphoprotein</keyword>
<dbReference type="Pfam" id="PF00069">
    <property type="entry name" value="Pkinase"/>
    <property type="match status" value="1"/>
</dbReference>
<keyword evidence="5 15" id="KW-0808">Transferase</keyword>
<dbReference type="InterPro" id="IPR008271">
    <property type="entry name" value="Ser/Thr_kinase_AS"/>
</dbReference>
<dbReference type="Gene3D" id="2.60.40.150">
    <property type="entry name" value="C2 domain"/>
    <property type="match status" value="1"/>
</dbReference>
<keyword evidence="11" id="KW-0862">Zinc</keyword>
<keyword evidence="10 15" id="KW-0418">Kinase</keyword>
<dbReference type="Gene3D" id="3.30.200.20">
    <property type="entry name" value="Phosphorylase Kinase, domain 1"/>
    <property type="match status" value="1"/>
</dbReference>
<dbReference type="SMART" id="SM00109">
    <property type="entry name" value="C1"/>
    <property type="match status" value="2"/>
</dbReference>
<evidence type="ECO:0000313" key="17">
    <source>
        <dbReference type="Proteomes" id="UP001152795"/>
    </source>
</evidence>
<keyword evidence="7" id="KW-0677">Repeat</keyword>
<keyword evidence="12 15" id="KW-0067">ATP-binding</keyword>
<reference evidence="16" key="1">
    <citation type="submission" date="2020-04" db="EMBL/GenBank/DDBJ databases">
        <authorList>
            <person name="Alioto T."/>
            <person name="Alioto T."/>
            <person name="Gomez Garrido J."/>
        </authorList>
    </citation>
    <scope>NUCLEOTIDE SEQUENCE</scope>
    <source>
        <strain evidence="16">A484AB</strain>
    </source>
</reference>
<dbReference type="OrthoDB" id="63267at2759"/>
<dbReference type="SMART" id="SM00220">
    <property type="entry name" value="S_TKc"/>
    <property type="match status" value="1"/>
</dbReference>
<dbReference type="PROSITE" id="PS50081">
    <property type="entry name" value="ZF_DAG_PE_2"/>
    <property type="match status" value="2"/>
</dbReference>
<dbReference type="PROSITE" id="PS50011">
    <property type="entry name" value="PROTEIN_KINASE_DOM"/>
    <property type="match status" value="1"/>
</dbReference>
<comment type="similarity">
    <text evidence="1 15">Belongs to the protein kinase superfamily. AGC Ser/Thr protein kinase family. PKC subfamily.</text>
</comment>
<dbReference type="SUPFAM" id="SSF49562">
    <property type="entry name" value="C2 domain (Calcium/lipid-binding domain, CaLB)"/>
    <property type="match status" value="1"/>
</dbReference>
<dbReference type="EC" id="2.7.11.13" evidence="2 15"/>
<evidence type="ECO:0000256" key="13">
    <source>
        <dbReference type="ARBA" id="ARBA00047272"/>
    </source>
</evidence>
<evidence type="ECO:0000256" key="2">
    <source>
        <dbReference type="ARBA" id="ARBA00012429"/>
    </source>
</evidence>
<dbReference type="GO" id="GO:0005524">
    <property type="term" value="F:ATP binding"/>
    <property type="evidence" value="ECO:0007669"/>
    <property type="project" value="UniProtKB-UniRule"/>
</dbReference>
<dbReference type="PIRSF" id="PIRSF000551">
    <property type="entry name" value="PKC_delta"/>
    <property type="match status" value="1"/>
</dbReference>
<dbReference type="InterPro" id="IPR017441">
    <property type="entry name" value="Protein_kinase_ATP_BS"/>
</dbReference>
<evidence type="ECO:0000313" key="16">
    <source>
        <dbReference type="EMBL" id="CAB4022506.1"/>
    </source>
</evidence>
<dbReference type="GO" id="GO:0008270">
    <property type="term" value="F:zinc ion binding"/>
    <property type="evidence" value="ECO:0007669"/>
    <property type="project" value="UniProtKB-KW"/>
</dbReference>
<evidence type="ECO:0000256" key="14">
    <source>
        <dbReference type="ARBA" id="ARBA00047470"/>
    </source>
</evidence>
<sequence>MVGFSGTLKLEISEASDLKPTSLHHHGVKLTNIDPYVSIYVDEIFLAQTQAKGKTSTPRWEEAFEKFIDYGEILGLTVFHKAILPPDPFVANVTVPFEQLMNETQTDYLWIKLEPSGQVRIKIELKESKSTDKRPKFKMKEGALKARGRRGAMRRRVHQINGHKFMATFLYQPTFCAHCNEFIWGVIGKQGYQCQVCTKVVHKRCHESVVTACPGHKDEASELIGGARFTINVPHRFQVHTYKRPTFCNHCGSMLYGIFRQGVQCKVCEMNVHKRCQLNVGNNCGVKTKEIAEMLARIGQNAHDIKNKQKKLSISSETTPLLKKSMSQPEGAFSLPESPTKPCCFNEFPSSPSIGCNVGQTSGKRKPGKHQMNGVAHFSLKDFDLLKVLGKGTYGKVMLAERKGTTELYAIKVLKKQVIMEDDDAECTMIEKTVLALAASHPFLTSLHSCFQTPERLFFVMEYVNGGDLMFQIQKSRKFDEARARFYAAECVSALQYLHRKGIIYRDLKLDNVLLDSEGHIKLADFGMCKIEMSPNVMTSTFCGTPDYIAPEILKEVPYCFSVDWWALGVLMYEMMAGQPPFEADNEDELFYCILNEEVLFPVWLSREAILVLKGFMTKDPSKRLGCTSVGEKAIRDHIFFQGIDWKRLENRAIQPPFKPKVGKTYLDPVNFELEFTREAARLTPSEKDVLETINQEDFKGFSYVNPYFTANTQFNVQQ</sequence>
<protein>
    <recommendedName>
        <fullName evidence="2 15">Protein kinase C</fullName>
        <ecNumber evidence="2 15">2.7.11.13</ecNumber>
    </recommendedName>
</protein>
<keyword evidence="9" id="KW-0863">Zinc-finger</keyword>
<dbReference type="PROSITE" id="PS50004">
    <property type="entry name" value="C2"/>
    <property type="match status" value="1"/>
</dbReference>
<dbReference type="InterPro" id="IPR020454">
    <property type="entry name" value="DAG/PE-bd"/>
</dbReference>
<dbReference type="InterPro" id="IPR011009">
    <property type="entry name" value="Kinase-like_dom_sf"/>
</dbReference>
<organism evidence="16 17">
    <name type="scientific">Paramuricea clavata</name>
    <name type="common">Red gorgonian</name>
    <name type="synonym">Violescent sea-whip</name>
    <dbReference type="NCBI Taxonomy" id="317549"/>
    <lineage>
        <taxon>Eukaryota</taxon>
        <taxon>Metazoa</taxon>
        <taxon>Cnidaria</taxon>
        <taxon>Anthozoa</taxon>
        <taxon>Octocorallia</taxon>
        <taxon>Malacalcyonacea</taxon>
        <taxon>Plexauridae</taxon>
        <taxon>Paramuricea</taxon>
    </lineage>
</organism>
<dbReference type="SMART" id="SM00133">
    <property type="entry name" value="S_TK_X"/>
    <property type="match status" value="1"/>
</dbReference>
<dbReference type="Gene3D" id="3.30.60.20">
    <property type="match status" value="2"/>
</dbReference>
<evidence type="ECO:0000256" key="8">
    <source>
        <dbReference type="ARBA" id="ARBA00022741"/>
    </source>
</evidence>
<dbReference type="PROSITE" id="PS00108">
    <property type="entry name" value="PROTEIN_KINASE_ST"/>
    <property type="match status" value="1"/>
</dbReference>
<keyword evidence="3 15" id="KW-0723">Serine/threonine-protein kinase</keyword>
<dbReference type="PROSITE" id="PS00479">
    <property type="entry name" value="ZF_DAG_PE_1"/>
    <property type="match status" value="1"/>
</dbReference>
<evidence type="ECO:0000256" key="15">
    <source>
        <dbReference type="PIRNR" id="PIRNR000551"/>
    </source>
</evidence>
<evidence type="ECO:0000256" key="11">
    <source>
        <dbReference type="ARBA" id="ARBA00022833"/>
    </source>
</evidence>
<dbReference type="GO" id="GO:0007611">
    <property type="term" value="P:learning or memory"/>
    <property type="evidence" value="ECO:0007669"/>
    <property type="project" value="UniProtKB-ARBA"/>
</dbReference>
<dbReference type="Pfam" id="PF00168">
    <property type="entry name" value="C2"/>
    <property type="match status" value="1"/>
</dbReference>
<comment type="catalytic activity">
    <reaction evidence="13 15">
        <text>L-threonyl-[protein] + ATP = O-phospho-L-threonyl-[protein] + ADP + H(+)</text>
        <dbReference type="Rhea" id="RHEA:46608"/>
        <dbReference type="Rhea" id="RHEA-COMP:11060"/>
        <dbReference type="Rhea" id="RHEA-COMP:11605"/>
        <dbReference type="ChEBI" id="CHEBI:15378"/>
        <dbReference type="ChEBI" id="CHEBI:30013"/>
        <dbReference type="ChEBI" id="CHEBI:30616"/>
        <dbReference type="ChEBI" id="CHEBI:61977"/>
        <dbReference type="ChEBI" id="CHEBI:456216"/>
        <dbReference type="EC" id="2.7.11.13"/>
    </reaction>
</comment>
<evidence type="ECO:0000256" key="3">
    <source>
        <dbReference type="ARBA" id="ARBA00022527"/>
    </source>
</evidence>
<evidence type="ECO:0000256" key="10">
    <source>
        <dbReference type="ARBA" id="ARBA00022777"/>
    </source>
</evidence>
<dbReference type="SUPFAM" id="SSF56112">
    <property type="entry name" value="Protein kinase-like (PK-like)"/>
    <property type="match status" value="1"/>
</dbReference>
<evidence type="ECO:0000256" key="6">
    <source>
        <dbReference type="ARBA" id="ARBA00022723"/>
    </source>
</evidence>
<dbReference type="FunFam" id="3.30.60.20:FF:000003">
    <property type="entry name" value="Protein kinase C delta"/>
    <property type="match status" value="1"/>
</dbReference>
<proteinExistence type="inferred from homology"/>
<dbReference type="InterPro" id="IPR014376">
    <property type="entry name" value="Prot_kin_PKC_delta"/>
</dbReference>
<dbReference type="InterPro" id="IPR035892">
    <property type="entry name" value="C2_domain_sf"/>
</dbReference>
<dbReference type="PRINTS" id="PR00008">
    <property type="entry name" value="DAGPEDOMAIN"/>
</dbReference>
<accession>A0A7D9KYW7</accession>
<dbReference type="PROSITE" id="PS00107">
    <property type="entry name" value="PROTEIN_KINASE_ATP"/>
    <property type="match status" value="1"/>
</dbReference>
<comment type="caution">
    <text evidence="16">The sequence shown here is derived from an EMBL/GenBank/DDBJ whole genome shotgun (WGS) entry which is preliminary data.</text>
</comment>
<dbReference type="Proteomes" id="UP001152795">
    <property type="component" value="Unassembled WGS sequence"/>
</dbReference>
<dbReference type="InterPro" id="IPR002219">
    <property type="entry name" value="PKC_DAG/PE"/>
</dbReference>
<dbReference type="SUPFAM" id="SSF57889">
    <property type="entry name" value="Cysteine-rich domain"/>
    <property type="match status" value="2"/>
</dbReference>
<dbReference type="CDD" id="cd20835">
    <property type="entry name" value="C1_nPKC_epsilon-like_rpt1"/>
    <property type="match status" value="1"/>
</dbReference>
<keyword evidence="8 15" id="KW-0547">Nucleotide-binding</keyword>
<evidence type="ECO:0000256" key="9">
    <source>
        <dbReference type="ARBA" id="ARBA00022771"/>
    </source>
</evidence>
<dbReference type="FunFam" id="3.30.60.20:FF:000063">
    <property type="entry name" value="Protein kinase C"/>
    <property type="match status" value="1"/>
</dbReference>
<keyword evidence="17" id="KW-1185">Reference proteome</keyword>
<comment type="catalytic activity">
    <reaction evidence="14">
        <text>L-seryl-[protein] + ATP = O-phospho-L-seryl-[protein] + ADP + H(+)</text>
        <dbReference type="Rhea" id="RHEA:17989"/>
        <dbReference type="Rhea" id="RHEA-COMP:9863"/>
        <dbReference type="Rhea" id="RHEA-COMP:11604"/>
        <dbReference type="ChEBI" id="CHEBI:15378"/>
        <dbReference type="ChEBI" id="CHEBI:29999"/>
        <dbReference type="ChEBI" id="CHEBI:30616"/>
        <dbReference type="ChEBI" id="CHEBI:83421"/>
        <dbReference type="ChEBI" id="CHEBI:456216"/>
        <dbReference type="EC" id="2.7.11.13"/>
    </reaction>
</comment>
<dbReference type="Pfam" id="PF00433">
    <property type="entry name" value="Pkinase_C"/>
    <property type="match status" value="1"/>
</dbReference>
<dbReference type="FunFam" id="1.10.510.10:FF:000126">
    <property type="entry name" value="Protein kinase C epsilon"/>
    <property type="match status" value="1"/>
</dbReference>
<dbReference type="InterPro" id="IPR046349">
    <property type="entry name" value="C1-like_sf"/>
</dbReference>
<evidence type="ECO:0000256" key="12">
    <source>
        <dbReference type="ARBA" id="ARBA00022840"/>
    </source>
</evidence>